<dbReference type="OrthoDB" id="16079at2759"/>
<feature type="region of interest" description="Disordered" evidence="8">
    <location>
        <begin position="128"/>
        <end position="152"/>
    </location>
</feature>
<keyword evidence="7" id="KW-0698">rRNA processing</keyword>
<dbReference type="Gene3D" id="1.10.8.100">
    <property type="entry name" value="Ribosomal RNA adenine dimethylase-like, domain 2"/>
    <property type="match status" value="1"/>
</dbReference>
<dbReference type="GO" id="GO:0000179">
    <property type="term" value="F:rRNA (adenine-N6,N6-)-dimethyltransferase activity"/>
    <property type="evidence" value="ECO:0007669"/>
    <property type="project" value="UniProtKB-UniRule"/>
</dbReference>
<dbReference type="Gene3D" id="3.40.50.150">
    <property type="entry name" value="Vaccinia Virus protein VP39"/>
    <property type="match status" value="1"/>
</dbReference>
<dbReference type="InterPro" id="IPR023165">
    <property type="entry name" value="rRNA_Ade_diMease-like_C"/>
</dbReference>
<dbReference type="EMBL" id="KZ819290">
    <property type="protein sequence ID" value="PWN98834.1"/>
    <property type="molecule type" value="Genomic_DNA"/>
</dbReference>
<proteinExistence type="inferred from homology"/>
<feature type="region of interest" description="Disordered" evidence="8">
    <location>
        <begin position="217"/>
        <end position="236"/>
    </location>
</feature>
<evidence type="ECO:0000256" key="7">
    <source>
        <dbReference type="RuleBase" id="RU362106"/>
    </source>
</evidence>
<keyword evidence="3 6" id="KW-0949">S-adenosyl-L-methionine</keyword>
<dbReference type="InterPro" id="IPR001737">
    <property type="entry name" value="KsgA/Erm"/>
</dbReference>
<dbReference type="InterPro" id="IPR029063">
    <property type="entry name" value="SAM-dependent_MTases_sf"/>
</dbReference>
<feature type="compositionally biased region" description="Basic and acidic residues" evidence="8">
    <location>
        <begin position="128"/>
        <end position="137"/>
    </location>
</feature>
<feature type="binding site" evidence="6">
    <location>
        <position position="275"/>
    </location>
    <ligand>
        <name>S-adenosyl-L-methionine</name>
        <dbReference type="ChEBI" id="CHEBI:59789"/>
    </ligand>
</feature>
<dbReference type="RefSeq" id="XP_025599113.1">
    <property type="nucleotide sequence ID" value="XM_025744064.1"/>
</dbReference>
<keyword evidence="10" id="KW-1185">Reference proteome</keyword>
<organism evidence="9 10">
    <name type="scientific">Tilletiopsis washingtonensis</name>
    <dbReference type="NCBI Taxonomy" id="58919"/>
    <lineage>
        <taxon>Eukaryota</taxon>
        <taxon>Fungi</taxon>
        <taxon>Dikarya</taxon>
        <taxon>Basidiomycota</taxon>
        <taxon>Ustilaginomycotina</taxon>
        <taxon>Exobasidiomycetes</taxon>
        <taxon>Entylomatales</taxon>
        <taxon>Entylomatales incertae sedis</taxon>
        <taxon>Tilletiopsis</taxon>
    </lineage>
</organism>
<keyword evidence="1 6" id="KW-0489">Methyltransferase</keyword>
<dbReference type="STRING" id="58919.A0A316ZCT8"/>
<comment type="function">
    <text evidence="5">Mitochondrial transcription factor that confers selective promoter recognition on the core subunit of the yeast mitochondrial RNA polymerase. Interacts with DNA in a non-specific manner.</text>
</comment>
<sequence>MVHSLHATLLRPAAAWARQAVRPRVVLAAAAVRASSSSAPAAAAPAPAPAVAAAPVAEPVAPATGTDAAAEAEPKPKRGRPPGERARKNAANAAALEGSLEDIAGARAAFEKHPHWTFALHHFEQLREQRRKEHEDSGDTEPIDRVSPGEAQALRELGVPRVKQFRRVPMSIFRELQRGGYEPERIVEVLQYFDANNRSMPPDLYRHSMTGRISASATRVRRLPRQPPPPPPELGPVLHADPYDNFPEHMPPLDQWRHELEPKILGYLGKGRYFVRSRSLAERIVEEMDLDGKQGVTVVEAYAGVGSVTRLLLDHPAVDKVLAMEDNPSMLSFLERLKTDETLSRGLPGDRLYIEKGNAYRWTTYERMRRAGAFDHLQDPAAVQDGGFVMGPVSPRSHDAPDWQKPSSIIFLCHLPNSVHGEQLYAQLVAAVASRGWLFQYGRVKMVVLCSEALALRALAQPGTKHRHKLGVTTQTLTDVREAVEPSELTPLASHIYPCPLSKELLSAEKVDSLERDRAAESRQHRADYRLRKSLIVVEPKAQPLLVTREMEAFEHMVRNTFVLRSQPIRISMEHLAPGAINVLRKLHPDHPDMQDRQDEAINPDTPVWSLTIKQWVALSKAYDKWPFRPKMLLDEFSVFKERSMNRQK</sequence>
<feature type="compositionally biased region" description="Pro residues" evidence="8">
    <location>
        <begin position="225"/>
        <end position="234"/>
    </location>
</feature>
<dbReference type="AlphaFoldDB" id="A0A316ZCT8"/>
<accession>A0A316ZCT8</accession>
<evidence type="ECO:0000256" key="6">
    <source>
        <dbReference type="PROSITE-ProRule" id="PRU01026"/>
    </source>
</evidence>
<feature type="compositionally biased region" description="Low complexity" evidence="8">
    <location>
        <begin position="62"/>
        <end position="71"/>
    </location>
</feature>
<keyword evidence="4 6" id="KW-0694">RNA-binding</keyword>
<dbReference type="SUPFAM" id="SSF53335">
    <property type="entry name" value="S-adenosyl-L-methionine-dependent methyltransferases"/>
    <property type="match status" value="1"/>
</dbReference>
<dbReference type="GeneID" id="37271608"/>
<reference evidence="9 10" key="1">
    <citation type="journal article" date="2018" name="Mol. Biol. Evol.">
        <title>Broad Genomic Sampling Reveals a Smut Pathogenic Ancestry of the Fungal Clade Ustilaginomycotina.</title>
        <authorList>
            <person name="Kijpornyongpan T."/>
            <person name="Mondo S.J."/>
            <person name="Barry K."/>
            <person name="Sandor L."/>
            <person name="Lee J."/>
            <person name="Lipzen A."/>
            <person name="Pangilinan J."/>
            <person name="LaButti K."/>
            <person name="Hainaut M."/>
            <person name="Henrissat B."/>
            <person name="Grigoriev I.V."/>
            <person name="Spatafora J.W."/>
            <person name="Aime M.C."/>
        </authorList>
    </citation>
    <scope>NUCLEOTIDE SEQUENCE [LARGE SCALE GENOMIC DNA]</scope>
    <source>
        <strain evidence="9 10">MCA 4186</strain>
    </source>
</reference>
<dbReference type="GO" id="GO:0003723">
    <property type="term" value="F:RNA binding"/>
    <property type="evidence" value="ECO:0007669"/>
    <property type="project" value="UniProtKB-UniRule"/>
</dbReference>
<dbReference type="EC" id="2.1.1.-" evidence="7"/>
<feature type="compositionally biased region" description="Basic and acidic residues" evidence="8">
    <location>
        <begin position="72"/>
        <end position="87"/>
    </location>
</feature>
<name>A0A316ZCT8_9BASI</name>
<evidence type="ECO:0000256" key="3">
    <source>
        <dbReference type="ARBA" id="ARBA00022691"/>
    </source>
</evidence>
<evidence type="ECO:0000256" key="5">
    <source>
        <dbReference type="ARBA" id="ARBA00024915"/>
    </source>
</evidence>
<evidence type="ECO:0000313" key="10">
    <source>
        <dbReference type="Proteomes" id="UP000245946"/>
    </source>
</evidence>
<evidence type="ECO:0000313" key="9">
    <source>
        <dbReference type="EMBL" id="PWN98834.1"/>
    </source>
</evidence>
<dbReference type="Pfam" id="PF00398">
    <property type="entry name" value="RrnaAD"/>
    <property type="match status" value="1"/>
</dbReference>
<evidence type="ECO:0000256" key="8">
    <source>
        <dbReference type="SAM" id="MobiDB-lite"/>
    </source>
</evidence>
<gene>
    <name evidence="9" type="ORF">FA09DRAFT_338118</name>
</gene>
<keyword evidence="2 6" id="KW-0808">Transferase</keyword>
<evidence type="ECO:0000256" key="4">
    <source>
        <dbReference type="ARBA" id="ARBA00022884"/>
    </source>
</evidence>
<feature type="region of interest" description="Disordered" evidence="8">
    <location>
        <begin position="62"/>
        <end position="89"/>
    </location>
</feature>
<dbReference type="PANTHER" id="PTHR11727">
    <property type="entry name" value="DIMETHYLADENOSINE TRANSFERASE"/>
    <property type="match status" value="1"/>
</dbReference>
<evidence type="ECO:0000256" key="1">
    <source>
        <dbReference type="ARBA" id="ARBA00022603"/>
    </source>
</evidence>
<feature type="binding site" evidence="6">
    <location>
        <position position="325"/>
    </location>
    <ligand>
        <name>S-adenosyl-L-methionine</name>
        <dbReference type="ChEBI" id="CHEBI:59789"/>
    </ligand>
</feature>
<dbReference type="PANTHER" id="PTHR11727:SF7">
    <property type="entry name" value="DIMETHYLADENOSINE TRANSFERASE-RELATED"/>
    <property type="match status" value="1"/>
</dbReference>
<evidence type="ECO:0000256" key="2">
    <source>
        <dbReference type="ARBA" id="ARBA00022679"/>
    </source>
</evidence>
<comment type="similarity">
    <text evidence="6 7">Belongs to the class I-like SAM-binding methyltransferase superfamily. rRNA adenine N(6)-methyltransferase family.</text>
</comment>
<protein>
    <recommendedName>
        <fullName evidence="7">rRNA adenine N(6)-methyltransferase</fullName>
        <ecNumber evidence="7">2.1.1.-</ecNumber>
    </recommendedName>
</protein>
<dbReference type="Proteomes" id="UP000245946">
    <property type="component" value="Unassembled WGS sequence"/>
</dbReference>
<comment type="caution">
    <text evidence="6">Lacks conserved residue(s) required for the propagation of feature annotation.</text>
</comment>
<dbReference type="PROSITE" id="PS51689">
    <property type="entry name" value="SAM_RNA_A_N6_MT"/>
    <property type="match status" value="1"/>
</dbReference>